<protein>
    <submittedName>
        <fullName evidence="1">Uncharacterized protein</fullName>
    </submittedName>
</protein>
<sequence>MQICLEVDLEFFFRIHLKLPSSSGGLSDTGTAKTNGTLTLRLCYLAVLRRVITALSEALRASLNVPYILTFGARFSRRIPRCLTHVLPSCRWKRLEC</sequence>
<reference evidence="1 2" key="1">
    <citation type="submission" date="2021-01" db="EMBL/GenBank/DDBJ databases">
        <title>Chromosome-level genome assembly of a human fungal pathogen reveals clustering of transcriptionally co-regulated genes.</title>
        <authorList>
            <person name="Voorhies M."/>
            <person name="Cohen S."/>
            <person name="Shea T.P."/>
            <person name="Petrus S."/>
            <person name="Munoz J.F."/>
            <person name="Poplawski S."/>
            <person name="Goldman W.E."/>
            <person name="Michael T."/>
            <person name="Cuomo C.A."/>
            <person name="Sil A."/>
            <person name="Beyhan S."/>
        </authorList>
    </citation>
    <scope>NUCLEOTIDE SEQUENCE [LARGE SCALE GENOMIC DNA]</scope>
    <source>
        <strain evidence="1 2">G184AR</strain>
    </source>
</reference>
<name>A0A8H7Z680_AJECA</name>
<dbReference type="EMBL" id="JAEVHI010000001">
    <property type="protein sequence ID" value="KAG5302562.1"/>
    <property type="molecule type" value="Genomic_DNA"/>
</dbReference>
<accession>A0A8H7Z680</accession>
<dbReference type="Proteomes" id="UP000670092">
    <property type="component" value="Unassembled WGS sequence"/>
</dbReference>
<dbReference type="VEuPathDB" id="FungiDB:I7I52_00243"/>
<gene>
    <name evidence="1" type="ORF">I7I52_00243</name>
</gene>
<evidence type="ECO:0000313" key="1">
    <source>
        <dbReference type="EMBL" id="KAG5302562.1"/>
    </source>
</evidence>
<proteinExistence type="predicted"/>
<organism evidence="1 2">
    <name type="scientific">Ajellomyces capsulatus</name>
    <name type="common">Darling's disease fungus</name>
    <name type="synonym">Histoplasma capsulatum</name>
    <dbReference type="NCBI Taxonomy" id="5037"/>
    <lineage>
        <taxon>Eukaryota</taxon>
        <taxon>Fungi</taxon>
        <taxon>Dikarya</taxon>
        <taxon>Ascomycota</taxon>
        <taxon>Pezizomycotina</taxon>
        <taxon>Eurotiomycetes</taxon>
        <taxon>Eurotiomycetidae</taxon>
        <taxon>Onygenales</taxon>
        <taxon>Ajellomycetaceae</taxon>
        <taxon>Histoplasma</taxon>
    </lineage>
</organism>
<dbReference type="AlphaFoldDB" id="A0A8H7Z680"/>
<comment type="caution">
    <text evidence="1">The sequence shown here is derived from an EMBL/GenBank/DDBJ whole genome shotgun (WGS) entry which is preliminary data.</text>
</comment>
<evidence type="ECO:0000313" key="2">
    <source>
        <dbReference type="Proteomes" id="UP000670092"/>
    </source>
</evidence>